<comment type="caution">
    <text evidence="2">The sequence shown here is derived from an EMBL/GenBank/DDBJ whole genome shotgun (WGS) entry which is preliminary data.</text>
</comment>
<feature type="region of interest" description="Disordered" evidence="1">
    <location>
        <begin position="29"/>
        <end position="50"/>
    </location>
</feature>
<dbReference type="RefSeq" id="WP_346111748.1">
    <property type="nucleotide sequence ID" value="NZ_BAAAMU010000082.1"/>
</dbReference>
<evidence type="ECO:0000313" key="2">
    <source>
        <dbReference type="EMBL" id="GAA1668710.1"/>
    </source>
</evidence>
<name>A0ABP4SEV8_9ACTN</name>
<dbReference type="Proteomes" id="UP001500064">
    <property type="component" value="Unassembled WGS sequence"/>
</dbReference>
<keyword evidence="3" id="KW-1185">Reference proteome</keyword>
<gene>
    <name evidence="2" type="ORF">GCM10009733_077710</name>
</gene>
<sequence>MIPKRAGVPAHGIRAAPLSERGPWLMAARSRRRGTGSAAPVGAQAAAART</sequence>
<feature type="compositionally biased region" description="Low complexity" evidence="1">
    <location>
        <begin position="35"/>
        <end position="50"/>
    </location>
</feature>
<dbReference type="EMBL" id="BAAAMU010000082">
    <property type="protein sequence ID" value="GAA1668710.1"/>
    <property type="molecule type" value="Genomic_DNA"/>
</dbReference>
<proteinExistence type="predicted"/>
<organism evidence="2 3">
    <name type="scientific">Nonomuraea maheshkhaliensis</name>
    <dbReference type="NCBI Taxonomy" id="419590"/>
    <lineage>
        <taxon>Bacteria</taxon>
        <taxon>Bacillati</taxon>
        <taxon>Actinomycetota</taxon>
        <taxon>Actinomycetes</taxon>
        <taxon>Streptosporangiales</taxon>
        <taxon>Streptosporangiaceae</taxon>
        <taxon>Nonomuraea</taxon>
    </lineage>
</organism>
<evidence type="ECO:0000313" key="3">
    <source>
        <dbReference type="Proteomes" id="UP001500064"/>
    </source>
</evidence>
<evidence type="ECO:0000256" key="1">
    <source>
        <dbReference type="SAM" id="MobiDB-lite"/>
    </source>
</evidence>
<accession>A0ABP4SEV8</accession>
<protein>
    <submittedName>
        <fullName evidence="2">Uncharacterized protein</fullName>
    </submittedName>
</protein>
<reference evidence="3" key="1">
    <citation type="journal article" date="2019" name="Int. J. Syst. Evol. Microbiol.">
        <title>The Global Catalogue of Microorganisms (GCM) 10K type strain sequencing project: providing services to taxonomists for standard genome sequencing and annotation.</title>
        <authorList>
            <consortium name="The Broad Institute Genomics Platform"/>
            <consortium name="The Broad Institute Genome Sequencing Center for Infectious Disease"/>
            <person name="Wu L."/>
            <person name="Ma J."/>
        </authorList>
    </citation>
    <scope>NUCLEOTIDE SEQUENCE [LARGE SCALE GENOMIC DNA]</scope>
    <source>
        <strain evidence="3">JCM 13929</strain>
    </source>
</reference>